<keyword evidence="5 6" id="KW-0233">DNA recombination</keyword>
<evidence type="ECO:0000256" key="7">
    <source>
        <dbReference type="SAM" id="MobiDB-lite"/>
    </source>
</evidence>
<evidence type="ECO:0000256" key="6">
    <source>
        <dbReference type="RuleBase" id="RU365089"/>
    </source>
</evidence>
<dbReference type="PANTHER" id="PTHR33217">
    <property type="entry name" value="TRANSPOSASE FOR INSERTION SEQUENCE ELEMENT IS1081"/>
    <property type="match status" value="1"/>
</dbReference>
<evidence type="ECO:0000256" key="1">
    <source>
        <dbReference type="ARBA" id="ARBA00002190"/>
    </source>
</evidence>
<comment type="function">
    <text evidence="1 6">Required for the transposition of the insertion element.</text>
</comment>
<gene>
    <name evidence="8" type="ORF">KDL28_36270</name>
</gene>
<dbReference type="RefSeq" id="WP_252446039.1">
    <property type="nucleotide sequence ID" value="NZ_JAGSOV010000084.1"/>
</dbReference>
<evidence type="ECO:0000256" key="2">
    <source>
        <dbReference type="ARBA" id="ARBA00010961"/>
    </source>
</evidence>
<comment type="similarity">
    <text evidence="2 6">Belongs to the transposase mutator family.</text>
</comment>
<evidence type="ECO:0000256" key="4">
    <source>
        <dbReference type="ARBA" id="ARBA00023125"/>
    </source>
</evidence>
<evidence type="ECO:0000256" key="3">
    <source>
        <dbReference type="ARBA" id="ARBA00022578"/>
    </source>
</evidence>
<keyword evidence="4 6" id="KW-0238">DNA-binding</keyword>
<keyword evidence="6" id="KW-0814">Transposable element</keyword>
<dbReference type="Proteomes" id="UP001165283">
    <property type="component" value="Unassembled WGS sequence"/>
</dbReference>
<feature type="region of interest" description="Disordered" evidence="7">
    <location>
        <begin position="395"/>
        <end position="418"/>
    </location>
</feature>
<accession>A0ABT1AC14</accession>
<dbReference type="NCBIfam" id="NF033543">
    <property type="entry name" value="transpos_IS256"/>
    <property type="match status" value="1"/>
</dbReference>
<organism evidence="8 9">
    <name type="scientific">Pseudonocardia humida</name>
    <dbReference type="NCBI Taxonomy" id="2800819"/>
    <lineage>
        <taxon>Bacteria</taxon>
        <taxon>Bacillati</taxon>
        <taxon>Actinomycetota</taxon>
        <taxon>Actinomycetes</taxon>
        <taxon>Pseudonocardiales</taxon>
        <taxon>Pseudonocardiaceae</taxon>
        <taxon>Pseudonocardia</taxon>
    </lineage>
</organism>
<dbReference type="InterPro" id="IPR001207">
    <property type="entry name" value="Transposase_mutator"/>
</dbReference>
<name>A0ABT1AC14_9PSEU</name>
<dbReference type="Pfam" id="PF00872">
    <property type="entry name" value="Transposase_mut"/>
    <property type="match status" value="1"/>
</dbReference>
<dbReference type="EMBL" id="JAGSOV010000084">
    <property type="protein sequence ID" value="MCO1660523.1"/>
    <property type="molecule type" value="Genomic_DNA"/>
</dbReference>
<comment type="caution">
    <text evidence="8">The sequence shown here is derived from an EMBL/GenBank/DDBJ whole genome shotgun (WGS) entry which is preliminary data.</text>
</comment>
<evidence type="ECO:0000313" key="8">
    <source>
        <dbReference type="EMBL" id="MCO1660523.1"/>
    </source>
</evidence>
<sequence>MTAPSSIDPAQFLHEHLPNASPDLLRSLLTTFINTLMSAEADAVCGAAYGQSSPERTNVRNGYRHREFDTRAGTLDVAIPKLRSGSYFPDWLLERRRRAERALTTVVATCYLLGVSTRRMEKLVETLGITRLSKSQVSVMAAELDEAVEAFRTRPLDQGPYTFLAADALVLKVREGGRVVNVHALVATAVNGDGHREILGLHVTSSEDGAGWLGFFRDLTARGLTGVRLVTSDAHRGLVDAIGATLPGAGWQRCRTHYAANLMAATPKSSWPWVRALLHSVYDQPDAASVHAQFDRILDALTDKLPRVAAHLDQARADVLAFTGFPREVWRQIWSNNPQERLNREIRRRTDVVGIFPDRTALIRLVGAVLAEQHDEWTEGRRYLGLDVLARARPTTIPDTTTNSTEEVPTSDIPALSA</sequence>
<feature type="compositionally biased region" description="Low complexity" evidence="7">
    <location>
        <begin position="395"/>
        <end position="405"/>
    </location>
</feature>
<reference evidence="8" key="1">
    <citation type="submission" date="2021-04" db="EMBL/GenBank/DDBJ databases">
        <title>Pseudonocardia sp. nov., isolated from sandy soil of mangrove forest.</title>
        <authorList>
            <person name="Zan Z."/>
            <person name="Huang R."/>
            <person name="Liu W."/>
        </authorList>
    </citation>
    <scope>NUCLEOTIDE SEQUENCE</scope>
    <source>
        <strain evidence="8">S2-4</strain>
    </source>
</reference>
<evidence type="ECO:0000256" key="5">
    <source>
        <dbReference type="ARBA" id="ARBA00023172"/>
    </source>
</evidence>
<protein>
    <recommendedName>
        <fullName evidence="6">Mutator family transposase</fullName>
    </recommendedName>
</protein>
<dbReference type="PROSITE" id="PS01007">
    <property type="entry name" value="TRANSPOSASE_MUTATOR"/>
    <property type="match status" value="1"/>
</dbReference>
<keyword evidence="9" id="KW-1185">Reference proteome</keyword>
<evidence type="ECO:0000313" key="9">
    <source>
        <dbReference type="Proteomes" id="UP001165283"/>
    </source>
</evidence>
<keyword evidence="3 6" id="KW-0815">Transposition</keyword>
<proteinExistence type="inferred from homology"/>
<dbReference type="PANTHER" id="PTHR33217:SF7">
    <property type="entry name" value="TRANSPOSASE FOR INSERTION SEQUENCE ELEMENT IS1081"/>
    <property type="match status" value="1"/>
</dbReference>